<protein>
    <submittedName>
        <fullName evidence="1">Uncharacterized protein</fullName>
    </submittedName>
</protein>
<gene>
    <name evidence="1" type="ORF">SVUK_LOCUS11937</name>
</gene>
<accession>A0A3P7JAD9</accession>
<reference evidence="1 2" key="1">
    <citation type="submission" date="2018-11" db="EMBL/GenBank/DDBJ databases">
        <authorList>
            <consortium name="Pathogen Informatics"/>
        </authorList>
    </citation>
    <scope>NUCLEOTIDE SEQUENCE [LARGE SCALE GENOMIC DNA]</scope>
</reference>
<dbReference type="Proteomes" id="UP000270094">
    <property type="component" value="Unassembled WGS sequence"/>
</dbReference>
<keyword evidence="2" id="KW-1185">Reference proteome</keyword>
<name>A0A3P7JAD9_STRVU</name>
<evidence type="ECO:0000313" key="1">
    <source>
        <dbReference type="EMBL" id="VDM76939.1"/>
    </source>
</evidence>
<organism evidence="1 2">
    <name type="scientific">Strongylus vulgaris</name>
    <name type="common">Blood worm</name>
    <dbReference type="NCBI Taxonomy" id="40348"/>
    <lineage>
        <taxon>Eukaryota</taxon>
        <taxon>Metazoa</taxon>
        <taxon>Ecdysozoa</taxon>
        <taxon>Nematoda</taxon>
        <taxon>Chromadorea</taxon>
        <taxon>Rhabditida</taxon>
        <taxon>Rhabditina</taxon>
        <taxon>Rhabditomorpha</taxon>
        <taxon>Strongyloidea</taxon>
        <taxon>Strongylidae</taxon>
        <taxon>Strongylus</taxon>
    </lineage>
</organism>
<evidence type="ECO:0000313" key="2">
    <source>
        <dbReference type="Proteomes" id="UP000270094"/>
    </source>
</evidence>
<proteinExistence type="predicted"/>
<dbReference type="AlphaFoldDB" id="A0A3P7JAD9"/>
<sequence length="78" mass="8509">MNLGHFEQNVNSAMVSITLSFLLFITRGDLVVDGAMDFILSFIDLIAGVTAFHENSAKNANGADGVECMAVWAQWGWE</sequence>
<dbReference type="EMBL" id="UYYB01098043">
    <property type="protein sequence ID" value="VDM76939.1"/>
    <property type="molecule type" value="Genomic_DNA"/>
</dbReference>